<comment type="caution">
    <text evidence="8">The sequence shown here is derived from an EMBL/GenBank/DDBJ whole genome shotgun (WGS) entry which is preliminary data.</text>
</comment>
<gene>
    <name evidence="8" type="ORF">EGK74_08675</name>
</gene>
<dbReference type="Proteomes" id="UP000272412">
    <property type="component" value="Unassembled WGS sequence"/>
</dbReference>
<sequence length="405" mass="42857">MNAHPTRTFSSNRQKAAAEDKAKAEAEFEGRLKARNDGSYEAFSRLSDSERQAVLISESEAYRHAGTEARNWGIGGSKSRAVNAGTILLTGILGGKTNLQTAANTLSPYAAAAIGNTFGHGANQNETAQLVGHFVLGATLAYINGGDPLSGGSAAVAAEKSAQYLSQQYNDGQTAIDPQTGEFNPNLLPEHIKDEIKSTTGVIAAIVGATGDGGAALNAQIGGVLGQNAVENNDLVLQGIFSVKHPLIAAKIGSVSKNPSAELNPNISTIASTFQLNLFNIRDFDGSLNKNDLLGEGGVGNAYRHTLWQAIITKKFGKDIAAEVGDAHESRDGTDYSKFTNLPLGKADELADQMNNRIGREIAQRNPNASNKQLAEIILNEYSSTGLFQAIPDGNDTYMEMIHIE</sequence>
<name>A0A3N4MQN1_9NEIS</name>
<dbReference type="RefSeq" id="WP_123804487.1">
    <property type="nucleotide sequence ID" value="NZ_RPFL01000021.1"/>
</dbReference>
<organism evidence="8 9">
    <name type="scientific">Neisseria weixii</name>
    <dbReference type="NCBI Taxonomy" id="1853276"/>
    <lineage>
        <taxon>Bacteria</taxon>
        <taxon>Pseudomonadati</taxon>
        <taxon>Pseudomonadota</taxon>
        <taxon>Betaproteobacteria</taxon>
        <taxon>Neisseriales</taxon>
        <taxon>Neisseriaceae</taxon>
        <taxon>Neisseria</taxon>
    </lineage>
</organism>
<dbReference type="GO" id="GO:0090729">
    <property type="term" value="F:toxin activity"/>
    <property type="evidence" value="ECO:0007669"/>
    <property type="project" value="UniProtKB-KW"/>
</dbReference>
<dbReference type="AlphaFoldDB" id="A0A3N4MQN1"/>
<keyword evidence="9" id="KW-1185">Reference proteome</keyword>
<dbReference type="OrthoDB" id="8608584at2"/>
<evidence type="ECO:0000256" key="2">
    <source>
        <dbReference type="ARBA" id="ARBA00022656"/>
    </source>
</evidence>
<proteinExistence type="predicted"/>
<comment type="subcellular location">
    <subcellularLocation>
        <location evidence="1">Target cell</location>
        <location evidence="1">Target cell cytoplasm</location>
    </subcellularLocation>
</comment>
<keyword evidence="3" id="KW-1266">Target cell cytoplasm</keyword>
<protein>
    <submittedName>
        <fullName evidence="8">Uncharacterized protein</fullName>
    </submittedName>
</protein>
<feature type="domain" description="DUF6973" evidence="7">
    <location>
        <begin position="296"/>
        <end position="383"/>
    </location>
</feature>
<evidence type="ECO:0000256" key="3">
    <source>
        <dbReference type="ARBA" id="ARBA00022913"/>
    </source>
</evidence>
<evidence type="ECO:0000256" key="1">
    <source>
        <dbReference type="ARBA" id="ARBA00004219"/>
    </source>
</evidence>
<evidence type="ECO:0000256" key="5">
    <source>
        <dbReference type="SAM" id="MobiDB-lite"/>
    </source>
</evidence>
<dbReference type="EMBL" id="RPFL01000021">
    <property type="protein sequence ID" value="RPD86152.1"/>
    <property type="molecule type" value="Genomic_DNA"/>
</dbReference>
<feature type="compositionally biased region" description="Basic and acidic residues" evidence="5">
    <location>
        <begin position="16"/>
        <end position="30"/>
    </location>
</feature>
<keyword evidence="4" id="KW-0843">Virulence</keyword>
<feature type="domain" description="VENN motif-containing" evidence="6">
    <location>
        <begin position="190"/>
        <end position="235"/>
    </location>
</feature>
<accession>A0A3N4MQN1</accession>
<dbReference type="Pfam" id="PF04829">
    <property type="entry name" value="PT-VENN"/>
    <property type="match status" value="1"/>
</dbReference>
<keyword evidence="2" id="KW-0800">Toxin</keyword>
<dbReference type="InterPro" id="IPR054246">
    <property type="entry name" value="DUF6973"/>
</dbReference>
<feature type="region of interest" description="Disordered" evidence="5">
    <location>
        <begin position="1"/>
        <end position="30"/>
    </location>
</feature>
<evidence type="ECO:0000259" key="7">
    <source>
        <dbReference type="Pfam" id="PF22322"/>
    </source>
</evidence>
<evidence type="ECO:0000313" key="9">
    <source>
        <dbReference type="Proteomes" id="UP000272412"/>
    </source>
</evidence>
<evidence type="ECO:0000256" key="4">
    <source>
        <dbReference type="ARBA" id="ARBA00023026"/>
    </source>
</evidence>
<reference evidence="8 9" key="1">
    <citation type="submission" date="2018-11" db="EMBL/GenBank/DDBJ databases">
        <title>Neisseria weixii sp. nov. isolated from the rectal contents of plateau pika (Ochotona cruzoniae).</title>
        <authorList>
            <person name="Zhang G."/>
        </authorList>
    </citation>
    <scope>NUCLEOTIDE SEQUENCE [LARGE SCALE GENOMIC DNA]</scope>
    <source>
        <strain evidence="8 9">10009</strain>
    </source>
</reference>
<feature type="compositionally biased region" description="Polar residues" evidence="5">
    <location>
        <begin position="1"/>
        <end position="14"/>
    </location>
</feature>
<dbReference type="Pfam" id="PF22322">
    <property type="entry name" value="DUF6973"/>
    <property type="match status" value="1"/>
</dbReference>
<evidence type="ECO:0000259" key="6">
    <source>
        <dbReference type="Pfam" id="PF04829"/>
    </source>
</evidence>
<evidence type="ECO:0000313" key="8">
    <source>
        <dbReference type="EMBL" id="RPD86152.1"/>
    </source>
</evidence>
<dbReference type="InterPro" id="IPR006914">
    <property type="entry name" value="VENN_dom"/>
</dbReference>